<dbReference type="InterPro" id="IPR011032">
    <property type="entry name" value="GroES-like_sf"/>
</dbReference>
<comment type="caution">
    <text evidence="4">The sequence shown here is derived from an EMBL/GenBank/DDBJ whole genome shotgun (WGS) entry which is preliminary data.</text>
</comment>
<dbReference type="EC" id="1.6.5.5" evidence="4"/>
<feature type="region of interest" description="Disordered" evidence="2">
    <location>
        <begin position="43"/>
        <end position="69"/>
    </location>
</feature>
<evidence type="ECO:0000256" key="1">
    <source>
        <dbReference type="ARBA" id="ARBA00022857"/>
    </source>
</evidence>
<dbReference type="GO" id="GO:0003960">
    <property type="term" value="F:quinone reductase (NADPH) activity"/>
    <property type="evidence" value="ECO:0007669"/>
    <property type="project" value="UniProtKB-EC"/>
</dbReference>
<dbReference type="Pfam" id="PF00107">
    <property type="entry name" value="ADH_zinc_N"/>
    <property type="match status" value="1"/>
</dbReference>
<accession>A0A7W9P897</accession>
<dbReference type="InterPro" id="IPR020843">
    <property type="entry name" value="ER"/>
</dbReference>
<evidence type="ECO:0000313" key="5">
    <source>
        <dbReference type="Proteomes" id="UP000540412"/>
    </source>
</evidence>
<dbReference type="SUPFAM" id="SSF50129">
    <property type="entry name" value="GroES-like"/>
    <property type="match status" value="1"/>
</dbReference>
<dbReference type="PANTHER" id="PTHR44154:SF1">
    <property type="entry name" value="QUINONE OXIDOREDUCTASE"/>
    <property type="match status" value="1"/>
</dbReference>
<dbReference type="InterPro" id="IPR013149">
    <property type="entry name" value="ADH-like_C"/>
</dbReference>
<dbReference type="Proteomes" id="UP000540412">
    <property type="component" value="Unassembled WGS sequence"/>
</dbReference>
<dbReference type="AlphaFoldDB" id="A0A7W9P897"/>
<name>A0A7W9P897_9NOCA</name>
<sequence length="327" mass="33969">MRAAWYDHNGPADQVLSVGELPDPEPGVGEVRVRMKSAGINPADVKRRSGVGGRTMTHPRVVPGDDGAGIIDKVGPRVPAARVGHRVWVHSANHTSAFGTAAEYVVVPATQAIELPDRTSFDEGACLGVPALTAHRALFADGPIDGASVLVTGGAGAVSHYAIQLAKQAGATVLATASTADKAAAARGSGADHVIDYRKPDAAQAILDLVPAGVDRIVDVAFGANLPLTSTVIGTGGTIATYSSDADPEPALPFYTLMRRGVTIRTVLVFVMPAPALRAGTDHITRLLTDNTLTHRIAARYNLESIAEAHRAVENGRSIGKTLLTLP</sequence>
<dbReference type="RefSeq" id="WP_040749300.1">
    <property type="nucleotide sequence ID" value="NZ_JACHIT010000001.1"/>
</dbReference>
<gene>
    <name evidence="4" type="ORF">BJY24_000122</name>
</gene>
<organism evidence="4 5">
    <name type="scientific">Nocardia transvalensis</name>
    <dbReference type="NCBI Taxonomy" id="37333"/>
    <lineage>
        <taxon>Bacteria</taxon>
        <taxon>Bacillati</taxon>
        <taxon>Actinomycetota</taxon>
        <taxon>Actinomycetes</taxon>
        <taxon>Mycobacteriales</taxon>
        <taxon>Nocardiaceae</taxon>
        <taxon>Nocardia</taxon>
    </lineage>
</organism>
<proteinExistence type="predicted"/>
<dbReference type="CDD" id="cd08253">
    <property type="entry name" value="zeta_crystallin"/>
    <property type="match status" value="1"/>
</dbReference>
<dbReference type="InterPro" id="IPR013154">
    <property type="entry name" value="ADH-like_N"/>
</dbReference>
<dbReference type="SUPFAM" id="SSF51735">
    <property type="entry name" value="NAD(P)-binding Rossmann-fold domains"/>
    <property type="match status" value="1"/>
</dbReference>
<reference evidence="4 5" key="1">
    <citation type="submission" date="2020-08" db="EMBL/GenBank/DDBJ databases">
        <title>Sequencing the genomes of 1000 actinobacteria strains.</title>
        <authorList>
            <person name="Klenk H.-P."/>
        </authorList>
    </citation>
    <scope>NUCLEOTIDE SEQUENCE [LARGE SCALE GENOMIC DNA]</scope>
    <source>
        <strain evidence="4 5">DSM 43582</strain>
    </source>
</reference>
<dbReference type="SMART" id="SM00829">
    <property type="entry name" value="PKS_ER"/>
    <property type="match status" value="1"/>
</dbReference>
<evidence type="ECO:0000256" key="2">
    <source>
        <dbReference type="SAM" id="MobiDB-lite"/>
    </source>
</evidence>
<dbReference type="Pfam" id="PF08240">
    <property type="entry name" value="ADH_N"/>
    <property type="match status" value="1"/>
</dbReference>
<feature type="domain" description="Enoyl reductase (ER)" evidence="3">
    <location>
        <begin position="12"/>
        <end position="324"/>
    </location>
</feature>
<keyword evidence="1" id="KW-0521">NADP</keyword>
<protein>
    <submittedName>
        <fullName evidence="4">NADPH2:quinone reductase</fullName>
        <ecNumber evidence="4">1.6.5.5</ecNumber>
    </submittedName>
</protein>
<keyword evidence="5" id="KW-1185">Reference proteome</keyword>
<dbReference type="InterPro" id="IPR051603">
    <property type="entry name" value="Zinc-ADH_QOR/CCCR"/>
</dbReference>
<dbReference type="InterPro" id="IPR036291">
    <property type="entry name" value="NAD(P)-bd_dom_sf"/>
</dbReference>
<evidence type="ECO:0000259" key="3">
    <source>
        <dbReference type="SMART" id="SM00829"/>
    </source>
</evidence>
<dbReference type="PANTHER" id="PTHR44154">
    <property type="entry name" value="QUINONE OXIDOREDUCTASE"/>
    <property type="match status" value="1"/>
</dbReference>
<keyword evidence="4" id="KW-0560">Oxidoreductase</keyword>
<dbReference type="EMBL" id="JACHIT010000001">
    <property type="protein sequence ID" value="MBB5911255.1"/>
    <property type="molecule type" value="Genomic_DNA"/>
</dbReference>
<dbReference type="Gene3D" id="3.90.180.10">
    <property type="entry name" value="Medium-chain alcohol dehydrogenases, catalytic domain"/>
    <property type="match status" value="1"/>
</dbReference>
<dbReference type="Gene3D" id="3.40.50.720">
    <property type="entry name" value="NAD(P)-binding Rossmann-like Domain"/>
    <property type="match status" value="1"/>
</dbReference>
<evidence type="ECO:0000313" key="4">
    <source>
        <dbReference type="EMBL" id="MBB5911255.1"/>
    </source>
</evidence>